<keyword evidence="3" id="KW-1185">Reference proteome</keyword>
<evidence type="ECO:0000313" key="3">
    <source>
        <dbReference type="Proteomes" id="UP000334019"/>
    </source>
</evidence>
<evidence type="ECO:0000313" key="2">
    <source>
        <dbReference type="EMBL" id="QGG96866.1"/>
    </source>
</evidence>
<dbReference type="RefSeq" id="WP_153760968.1">
    <property type="nucleotide sequence ID" value="NZ_CP045851.1"/>
</dbReference>
<gene>
    <name evidence="2" type="ORF">GH723_18160</name>
</gene>
<dbReference type="PROSITE" id="PS51257">
    <property type="entry name" value="PROKAR_LIPOPROTEIN"/>
    <property type="match status" value="1"/>
</dbReference>
<dbReference type="AlphaFoldDB" id="A0A5Q2RR04"/>
<organism evidence="2 3">
    <name type="scientific">Actinomarinicola tropica</name>
    <dbReference type="NCBI Taxonomy" id="2789776"/>
    <lineage>
        <taxon>Bacteria</taxon>
        <taxon>Bacillati</taxon>
        <taxon>Actinomycetota</taxon>
        <taxon>Acidimicrobiia</taxon>
        <taxon>Acidimicrobiales</taxon>
        <taxon>Iamiaceae</taxon>
        <taxon>Actinomarinicola</taxon>
    </lineage>
</organism>
<proteinExistence type="predicted"/>
<name>A0A5Q2RR04_9ACTN</name>
<protein>
    <submittedName>
        <fullName evidence="2">Uncharacterized protein</fullName>
    </submittedName>
</protein>
<dbReference type="EMBL" id="CP045851">
    <property type="protein sequence ID" value="QGG96866.1"/>
    <property type="molecule type" value="Genomic_DNA"/>
</dbReference>
<sequence>MHTRRITAGGLSAALSLLLLAGCSDEPDPTAQDYVDAATAAMLADGEDTGVEDEEDARCLAEGVVEAVTLERLVREDVSPREFAELDALVDLPFLLPEDAPERIETTIQECIDLDATLQEQVGSGMPIGDASCLTDAMDHDVVAGMLADALIHADEDRAAERFGASLLQGAPPDCIERLILDGLVGDGSLTPEQAACVAPALDDALAHRVFVTAAGGGTPSPEDQAAFEGALRGCLGG</sequence>
<accession>A0A5Q2RR04</accession>
<feature type="chain" id="PRO_5038449643" evidence="1">
    <location>
        <begin position="22"/>
        <end position="238"/>
    </location>
</feature>
<reference evidence="2 3" key="1">
    <citation type="submission" date="2019-11" db="EMBL/GenBank/DDBJ databases">
        <authorList>
            <person name="He Y."/>
        </authorList>
    </citation>
    <scope>NUCLEOTIDE SEQUENCE [LARGE SCALE GENOMIC DNA]</scope>
    <source>
        <strain evidence="2 3">SCSIO 58843</strain>
    </source>
</reference>
<keyword evidence="1" id="KW-0732">Signal</keyword>
<evidence type="ECO:0000256" key="1">
    <source>
        <dbReference type="SAM" id="SignalP"/>
    </source>
</evidence>
<dbReference type="KEGG" id="atq:GH723_18160"/>
<feature type="signal peptide" evidence="1">
    <location>
        <begin position="1"/>
        <end position="21"/>
    </location>
</feature>
<dbReference type="Proteomes" id="UP000334019">
    <property type="component" value="Chromosome"/>
</dbReference>